<evidence type="ECO:0000256" key="7">
    <source>
        <dbReference type="ARBA" id="ARBA00047693"/>
    </source>
</evidence>
<evidence type="ECO:0000313" key="14">
    <source>
        <dbReference type="Proteomes" id="UP000002729"/>
    </source>
</evidence>
<dbReference type="GO" id="GO:0015499">
    <property type="term" value="F:formate transmembrane transporter activity"/>
    <property type="evidence" value="ECO:0007669"/>
    <property type="project" value="TreeGrafter"/>
</dbReference>
<keyword evidence="4 11" id="KW-1133">Transmembrane helix</keyword>
<keyword evidence="14" id="KW-1185">Reference proteome</keyword>
<dbReference type="AlphaFoldDB" id="F0Y3A0"/>
<dbReference type="OrthoDB" id="4829at2759"/>
<evidence type="ECO:0000256" key="10">
    <source>
        <dbReference type="ARBA" id="ARBA00049660"/>
    </source>
</evidence>
<dbReference type="OMA" id="MIWFPIM"/>
<dbReference type="GO" id="GO:0005886">
    <property type="term" value="C:plasma membrane"/>
    <property type="evidence" value="ECO:0007669"/>
    <property type="project" value="UniProtKB-SubCell"/>
</dbReference>
<evidence type="ECO:0000256" key="5">
    <source>
        <dbReference type="ARBA" id="ARBA00023136"/>
    </source>
</evidence>
<dbReference type="PANTHER" id="PTHR30520">
    <property type="entry name" value="FORMATE TRANSPORTER-RELATED"/>
    <property type="match status" value="1"/>
</dbReference>
<comment type="catalytic activity">
    <reaction evidence="8">
        <text>formate(in) + H(+)(in) = formate(out) + H(+)(out)</text>
        <dbReference type="Rhea" id="RHEA:80887"/>
        <dbReference type="ChEBI" id="CHEBI:15378"/>
        <dbReference type="ChEBI" id="CHEBI:15740"/>
    </reaction>
</comment>
<dbReference type="Gene3D" id="1.20.1080.10">
    <property type="entry name" value="Glycerol uptake facilitator protein"/>
    <property type="match status" value="1"/>
</dbReference>
<organism evidence="14">
    <name type="scientific">Aureococcus anophagefferens</name>
    <name type="common">Harmful bloom alga</name>
    <dbReference type="NCBI Taxonomy" id="44056"/>
    <lineage>
        <taxon>Eukaryota</taxon>
        <taxon>Sar</taxon>
        <taxon>Stramenopiles</taxon>
        <taxon>Ochrophyta</taxon>
        <taxon>Pelagophyceae</taxon>
        <taxon>Pelagomonadales</taxon>
        <taxon>Pelagomonadaceae</taxon>
        <taxon>Aureococcus</taxon>
    </lineage>
</organism>
<evidence type="ECO:0000256" key="8">
    <source>
        <dbReference type="ARBA" id="ARBA00049016"/>
    </source>
</evidence>
<comment type="catalytic activity">
    <reaction evidence="9">
        <text>acetate(out) + H(+)(out) = acetate(in) + H(+)(in)</text>
        <dbReference type="Rhea" id="RHEA:71803"/>
        <dbReference type="ChEBI" id="CHEBI:15378"/>
        <dbReference type="ChEBI" id="CHEBI:30089"/>
    </reaction>
</comment>
<evidence type="ECO:0000256" key="11">
    <source>
        <dbReference type="SAM" id="Phobius"/>
    </source>
</evidence>
<dbReference type="InterPro" id="IPR000292">
    <property type="entry name" value="For/NO2_transpt"/>
</dbReference>
<evidence type="ECO:0000256" key="3">
    <source>
        <dbReference type="ARBA" id="ARBA00022692"/>
    </source>
</evidence>
<evidence type="ECO:0000256" key="4">
    <source>
        <dbReference type="ARBA" id="ARBA00022989"/>
    </source>
</evidence>
<keyword evidence="3 11" id="KW-0812">Transmembrane</keyword>
<evidence type="ECO:0000256" key="2">
    <source>
        <dbReference type="ARBA" id="ARBA00011255"/>
    </source>
</evidence>
<feature type="chain" id="PRO_5003264339" evidence="12">
    <location>
        <begin position="21"/>
        <end position="306"/>
    </location>
</feature>
<feature type="transmembrane region" description="Helical" evidence="11">
    <location>
        <begin position="239"/>
        <end position="260"/>
    </location>
</feature>
<dbReference type="eggNOG" id="ENOG502QUGF">
    <property type="taxonomic scope" value="Eukaryota"/>
</dbReference>
<feature type="transmembrane region" description="Helical" evidence="11">
    <location>
        <begin position="208"/>
        <end position="227"/>
    </location>
</feature>
<evidence type="ECO:0000256" key="9">
    <source>
        <dbReference type="ARBA" id="ARBA00049088"/>
    </source>
</evidence>
<sequence length="306" mass="30673">MAPKTTTILLALAATVTCEAFQPVQLRPGASYSKHGHPMGVALRSTGGDTSGPRPGTAGVYDTAVALGAAKCATPLKTMTTLAFLSGAHIALGAMLAVSTGGSVPALKAQNPGAARALMGSFGLPMGLLMVLGGGGELVTGNMAVCSAAWQAKKASFKQLITNLGVVYAGNLVGSLAVAFIANMAATGIAPGAIAVASGKVAQTFGAAFAKGILCNWLVCMAVWMSTAHKDLASKAAAVFFPISGFIACGFEHSVANMFLLPFGILQGADITVGQAVVKNLIPVTLGNLVGGAIFVGAFYHNAYGK</sequence>
<comment type="catalytic activity">
    <reaction evidence="7">
        <text>pyruvate(out) + H(+)(out) = pyruvate(in) + H(+)(in)</text>
        <dbReference type="Rhea" id="RHEA:64720"/>
        <dbReference type="ChEBI" id="CHEBI:15361"/>
        <dbReference type="ChEBI" id="CHEBI:15378"/>
    </reaction>
</comment>
<evidence type="ECO:0000256" key="12">
    <source>
        <dbReference type="SAM" id="SignalP"/>
    </source>
</evidence>
<proteinExistence type="inferred from homology"/>
<dbReference type="EMBL" id="GL833124">
    <property type="protein sequence ID" value="EGB10224.1"/>
    <property type="molecule type" value="Genomic_DNA"/>
</dbReference>
<comment type="subunit">
    <text evidence="2">Homopentamer.</text>
</comment>
<dbReference type="RefSeq" id="XP_009035041.1">
    <property type="nucleotide sequence ID" value="XM_009036793.1"/>
</dbReference>
<keyword evidence="12" id="KW-0732">Signal</keyword>
<gene>
    <name evidence="13" type="primary">NAR2</name>
    <name evidence="13" type="ORF">AURANDRAFT_53005</name>
</gene>
<dbReference type="Proteomes" id="UP000002729">
    <property type="component" value="Unassembled WGS sequence"/>
</dbReference>
<keyword evidence="5 11" id="KW-0472">Membrane</keyword>
<dbReference type="Pfam" id="PF01226">
    <property type="entry name" value="Form_Nir_trans"/>
    <property type="match status" value="1"/>
</dbReference>
<protein>
    <submittedName>
        <fullName evidence="13">Uncharacterized protein NAR2</fullName>
    </submittedName>
</protein>
<comment type="similarity">
    <text evidence="10">Belongs to the FNT transporter (TC 1.A.16) family.</text>
</comment>
<feature type="transmembrane region" description="Helical" evidence="11">
    <location>
        <begin position="83"/>
        <end position="107"/>
    </location>
</feature>
<dbReference type="KEGG" id="aaf:AURANDRAFT_53005"/>
<comment type="subcellular location">
    <subcellularLocation>
        <location evidence="1">Cell membrane</location>
        <topology evidence="1">Multi-pass membrane protein</topology>
    </subcellularLocation>
</comment>
<dbReference type="InterPro" id="IPR023271">
    <property type="entry name" value="Aquaporin-like"/>
</dbReference>
<accession>F0Y3A0</accession>
<dbReference type="PANTHER" id="PTHR30520:SF6">
    <property type="entry name" value="FORMATE_NITRATE FAMILY TRANSPORTER (EUROFUNG)"/>
    <property type="match status" value="1"/>
</dbReference>
<comment type="catalytic activity">
    <reaction evidence="6">
        <text>(S)-lactate(in) + H(+)(in) = (S)-lactate(out) + H(+)(out)</text>
        <dbReference type="Rhea" id="RHEA:29415"/>
        <dbReference type="ChEBI" id="CHEBI:15378"/>
        <dbReference type="ChEBI" id="CHEBI:16651"/>
    </reaction>
</comment>
<evidence type="ECO:0000313" key="13">
    <source>
        <dbReference type="EMBL" id="EGB10224.1"/>
    </source>
</evidence>
<feature type="transmembrane region" description="Helical" evidence="11">
    <location>
        <begin position="281"/>
        <end position="300"/>
    </location>
</feature>
<feature type="transmembrane region" description="Helical" evidence="11">
    <location>
        <begin position="128"/>
        <end position="152"/>
    </location>
</feature>
<feature type="signal peptide" evidence="12">
    <location>
        <begin position="1"/>
        <end position="20"/>
    </location>
</feature>
<evidence type="ECO:0000256" key="6">
    <source>
        <dbReference type="ARBA" id="ARBA00034245"/>
    </source>
</evidence>
<dbReference type="InParanoid" id="F0Y3A0"/>
<name>F0Y3A0_AURAN</name>
<dbReference type="GeneID" id="20222261"/>
<evidence type="ECO:0000256" key="1">
    <source>
        <dbReference type="ARBA" id="ARBA00004651"/>
    </source>
</evidence>
<reference evidence="13 14" key="1">
    <citation type="journal article" date="2011" name="Proc. Natl. Acad. Sci. U.S.A.">
        <title>Niche of harmful alga Aureococcus anophagefferens revealed through ecogenomics.</title>
        <authorList>
            <person name="Gobler C.J."/>
            <person name="Berry D.L."/>
            <person name="Dyhrman S.T."/>
            <person name="Wilhelm S.W."/>
            <person name="Salamov A."/>
            <person name="Lobanov A.V."/>
            <person name="Zhang Y."/>
            <person name="Collier J.L."/>
            <person name="Wurch L.L."/>
            <person name="Kustka A.B."/>
            <person name="Dill B.D."/>
            <person name="Shah M."/>
            <person name="VerBerkmoes N.C."/>
            <person name="Kuo A."/>
            <person name="Terry A."/>
            <person name="Pangilinan J."/>
            <person name="Lindquist E.A."/>
            <person name="Lucas S."/>
            <person name="Paulsen I.T."/>
            <person name="Hattenrath-Lehmann T.K."/>
            <person name="Talmage S.C."/>
            <person name="Walker E.A."/>
            <person name="Koch F."/>
            <person name="Burson A.M."/>
            <person name="Marcoval M.A."/>
            <person name="Tang Y.Z."/>
            <person name="Lecleir G.R."/>
            <person name="Coyne K.J."/>
            <person name="Berg G.M."/>
            <person name="Bertrand E.M."/>
            <person name="Saito M.A."/>
            <person name="Gladyshev V.N."/>
            <person name="Grigoriev I.V."/>
        </authorList>
    </citation>
    <scope>NUCLEOTIDE SEQUENCE [LARGE SCALE GENOMIC DNA]</scope>
    <source>
        <strain evidence="14">CCMP 1984</strain>
    </source>
</reference>
<feature type="transmembrane region" description="Helical" evidence="11">
    <location>
        <begin position="172"/>
        <end position="196"/>
    </location>
</feature>